<organism evidence="2 3">
    <name type="scientific">Mycobacterium gordonae</name>
    <dbReference type="NCBI Taxonomy" id="1778"/>
    <lineage>
        <taxon>Bacteria</taxon>
        <taxon>Bacillati</taxon>
        <taxon>Actinomycetota</taxon>
        <taxon>Actinomycetes</taxon>
        <taxon>Mycobacteriales</taxon>
        <taxon>Mycobacteriaceae</taxon>
        <taxon>Mycobacterium</taxon>
    </lineage>
</organism>
<dbReference type="RefSeq" id="WP_055576613.1">
    <property type="nucleotide sequence ID" value="NZ_LKTM01000023.1"/>
</dbReference>
<gene>
    <name evidence="2" type="ORF">AO501_07905</name>
</gene>
<dbReference type="Proteomes" id="UP000051677">
    <property type="component" value="Unassembled WGS sequence"/>
</dbReference>
<accession>A0A0Q2QL08</accession>
<dbReference type="EMBL" id="LKTM01000023">
    <property type="protein sequence ID" value="KQH80501.1"/>
    <property type="molecule type" value="Genomic_DNA"/>
</dbReference>
<evidence type="ECO:0000313" key="3">
    <source>
        <dbReference type="Proteomes" id="UP000051677"/>
    </source>
</evidence>
<feature type="compositionally biased region" description="Polar residues" evidence="1">
    <location>
        <begin position="16"/>
        <end position="25"/>
    </location>
</feature>
<dbReference type="OrthoDB" id="5379188at2"/>
<feature type="region of interest" description="Disordered" evidence="1">
    <location>
        <begin position="1"/>
        <end position="28"/>
    </location>
</feature>
<dbReference type="AlphaFoldDB" id="A0A0Q2QL08"/>
<sequence length="69" mass="7865">MEVYGRGPDAGREATYTGTINWSPTTEDDGRWDNYTVIQPKQCQTLMQPILTLSGRVPMGRRKRGRVHN</sequence>
<proteinExistence type="predicted"/>
<evidence type="ECO:0000256" key="1">
    <source>
        <dbReference type="SAM" id="MobiDB-lite"/>
    </source>
</evidence>
<reference evidence="2 3" key="1">
    <citation type="submission" date="2015-10" db="EMBL/GenBank/DDBJ databases">
        <title>Mycobacterium gordonae draft genome assembly.</title>
        <authorList>
            <person name="Ustinova V."/>
            <person name="Smirnova T."/>
            <person name="Blagodatskikh K."/>
            <person name="Varlamov D."/>
            <person name="Larionova E."/>
            <person name="Chernousova L."/>
        </authorList>
    </citation>
    <scope>NUCLEOTIDE SEQUENCE [LARGE SCALE GENOMIC DNA]</scope>
    <source>
        <strain evidence="2 3">CTRI 14-8773</strain>
    </source>
</reference>
<evidence type="ECO:0000313" key="2">
    <source>
        <dbReference type="EMBL" id="KQH80501.1"/>
    </source>
</evidence>
<protein>
    <submittedName>
        <fullName evidence="2">Uncharacterized protein</fullName>
    </submittedName>
</protein>
<name>A0A0Q2QL08_MYCGO</name>
<comment type="caution">
    <text evidence="2">The sequence shown here is derived from an EMBL/GenBank/DDBJ whole genome shotgun (WGS) entry which is preliminary data.</text>
</comment>